<dbReference type="Proteomes" id="UP000276133">
    <property type="component" value="Unassembled WGS sequence"/>
</dbReference>
<sequence>MVRKDTRLLVSDSSGTWIEASCRHSWAYVAENTCSSRLFSNIMWMESRSRSSVLMGRMRRSRVNFWMFCGVNLLSMLRTSRSSSSCSHVGFLIVYGLSTRLSAMSLSAWLIRPSMLPLHSNLSARLLDNSVLNFVAMLLVLYIA</sequence>
<feature type="transmembrane region" description="Helical" evidence="1">
    <location>
        <begin position="92"/>
        <end position="111"/>
    </location>
</feature>
<keyword evidence="1" id="KW-0472">Membrane</keyword>
<evidence type="ECO:0000313" key="2">
    <source>
        <dbReference type="EMBL" id="RNA10114.1"/>
    </source>
</evidence>
<dbReference type="AlphaFoldDB" id="A0A3M7QG23"/>
<name>A0A3M7QG23_BRAPC</name>
<reference evidence="2 3" key="1">
    <citation type="journal article" date="2018" name="Sci. Rep.">
        <title>Genomic signatures of local adaptation to the degree of environmental predictability in rotifers.</title>
        <authorList>
            <person name="Franch-Gras L."/>
            <person name="Hahn C."/>
            <person name="Garcia-Roger E.M."/>
            <person name="Carmona M.J."/>
            <person name="Serra M."/>
            <person name="Gomez A."/>
        </authorList>
    </citation>
    <scope>NUCLEOTIDE SEQUENCE [LARGE SCALE GENOMIC DNA]</scope>
    <source>
        <strain evidence="2">HYR1</strain>
    </source>
</reference>
<accession>A0A3M7QG23</accession>
<keyword evidence="1" id="KW-0812">Transmembrane</keyword>
<keyword evidence="3" id="KW-1185">Reference proteome</keyword>
<evidence type="ECO:0000313" key="3">
    <source>
        <dbReference type="Proteomes" id="UP000276133"/>
    </source>
</evidence>
<protein>
    <submittedName>
        <fullName evidence="2">Uncharacterized protein</fullName>
    </submittedName>
</protein>
<feature type="transmembrane region" description="Helical" evidence="1">
    <location>
        <begin position="123"/>
        <end position="143"/>
    </location>
</feature>
<keyword evidence="1" id="KW-1133">Transmembrane helix</keyword>
<dbReference type="EMBL" id="REGN01006299">
    <property type="protein sequence ID" value="RNA10114.1"/>
    <property type="molecule type" value="Genomic_DNA"/>
</dbReference>
<comment type="caution">
    <text evidence="2">The sequence shown here is derived from an EMBL/GenBank/DDBJ whole genome shotgun (WGS) entry which is preliminary data.</text>
</comment>
<organism evidence="2 3">
    <name type="scientific">Brachionus plicatilis</name>
    <name type="common">Marine rotifer</name>
    <name type="synonym">Brachionus muelleri</name>
    <dbReference type="NCBI Taxonomy" id="10195"/>
    <lineage>
        <taxon>Eukaryota</taxon>
        <taxon>Metazoa</taxon>
        <taxon>Spiralia</taxon>
        <taxon>Gnathifera</taxon>
        <taxon>Rotifera</taxon>
        <taxon>Eurotatoria</taxon>
        <taxon>Monogononta</taxon>
        <taxon>Pseudotrocha</taxon>
        <taxon>Ploima</taxon>
        <taxon>Brachionidae</taxon>
        <taxon>Brachionus</taxon>
    </lineage>
</organism>
<proteinExistence type="predicted"/>
<evidence type="ECO:0000256" key="1">
    <source>
        <dbReference type="SAM" id="Phobius"/>
    </source>
</evidence>
<gene>
    <name evidence="2" type="ORF">BpHYR1_005419</name>
</gene>